<feature type="compositionally biased region" description="Low complexity" evidence="1">
    <location>
        <begin position="40"/>
        <end position="61"/>
    </location>
</feature>
<dbReference type="InterPro" id="IPR001283">
    <property type="entry name" value="CRISP-related"/>
</dbReference>
<proteinExistence type="predicted"/>
<dbReference type="EMBL" id="CAJVCH010090622">
    <property type="protein sequence ID" value="CAG7722584.1"/>
    <property type="molecule type" value="Genomic_DNA"/>
</dbReference>
<dbReference type="PANTHER" id="PTHR10334">
    <property type="entry name" value="CYSTEINE-RICH SECRETORY PROTEIN-RELATED"/>
    <property type="match status" value="1"/>
</dbReference>
<evidence type="ECO:0000256" key="2">
    <source>
        <dbReference type="SAM" id="SignalP"/>
    </source>
</evidence>
<dbReference type="Pfam" id="PF00188">
    <property type="entry name" value="CAP"/>
    <property type="match status" value="1"/>
</dbReference>
<name>A0A8J2NWG2_9HEXA</name>
<evidence type="ECO:0000313" key="4">
    <source>
        <dbReference type="EMBL" id="CAG7722584.1"/>
    </source>
</evidence>
<feature type="chain" id="PRO_5035227508" description="SCP domain-containing protein" evidence="2">
    <location>
        <begin position="19"/>
        <end position="280"/>
    </location>
</feature>
<organism evidence="4 5">
    <name type="scientific">Allacma fusca</name>
    <dbReference type="NCBI Taxonomy" id="39272"/>
    <lineage>
        <taxon>Eukaryota</taxon>
        <taxon>Metazoa</taxon>
        <taxon>Ecdysozoa</taxon>
        <taxon>Arthropoda</taxon>
        <taxon>Hexapoda</taxon>
        <taxon>Collembola</taxon>
        <taxon>Symphypleona</taxon>
        <taxon>Sminthuridae</taxon>
        <taxon>Allacma</taxon>
    </lineage>
</organism>
<evidence type="ECO:0000313" key="5">
    <source>
        <dbReference type="Proteomes" id="UP000708208"/>
    </source>
</evidence>
<accession>A0A8J2NWG2</accession>
<dbReference type="Proteomes" id="UP000708208">
    <property type="component" value="Unassembled WGS sequence"/>
</dbReference>
<comment type="caution">
    <text evidence="4">The sequence shown here is derived from an EMBL/GenBank/DDBJ whole genome shotgun (WGS) entry which is preliminary data.</text>
</comment>
<feature type="signal peptide" evidence="2">
    <location>
        <begin position="1"/>
        <end position="18"/>
    </location>
</feature>
<dbReference type="OrthoDB" id="337038at2759"/>
<evidence type="ECO:0000259" key="3">
    <source>
        <dbReference type="SMART" id="SM00198"/>
    </source>
</evidence>
<feature type="domain" description="SCP" evidence="3">
    <location>
        <begin position="77"/>
        <end position="257"/>
    </location>
</feature>
<feature type="region of interest" description="Disordered" evidence="1">
    <location>
        <begin position="27"/>
        <end position="68"/>
    </location>
</feature>
<dbReference type="SMART" id="SM00198">
    <property type="entry name" value="SCP"/>
    <property type="match status" value="1"/>
</dbReference>
<reference evidence="4" key="1">
    <citation type="submission" date="2021-06" db="EMBL/GenBank/DDBJ databases">
        <authorList>
            <person name="Hodson N. C."/>
            <person name="Mongue J. A."/>
            <person name="Jaron S. K."/>
        </authorList>
    </citation>
    <scope>NUCLEOTIDE SEQUENCE</scope>
</reference>
<dbReference type="AlphaFoldDB" id="A0A8J2NWG2"/>
<sequence>MKIALIVSAIFIACSVESTRLDPRAFIPKASNQQKPPVNTPSSSTAATNNNNNGNPGTTRSNNDRMMKPPKELDIIGLRDDILEYFVNVYRERHGVPPIKVDHKLKEKAKICANNYAMSKEMKGNSIDVLDQISKLPICKDMGNDLDFPYTGGNTGPEIVGMLHQWYREMNHPICYDKEKEVPPNIVYNFANPNMTFKACHPHFTQLVWKETTSFACAVSTQTNIAPDLKANPNGTNGPQPQYVTVCIFSPGGNLVSSRNTGTFYLQNVFDVKDKDKMNQ</sequence>
<dbReference type="InterPro" id="IPR014044">
    <property type="entry name" value="CAP_dom"/>
</dbReference>
<keyword evidence="2" id="KW-0732">Signal</keyword>
<gene>
    <name evidence="4" type="ORF">AFUS01_LOCUS11715</name>
</gene>
<evidence type="ECO:0000256" key="1">
    <source>
        <dbReference type="SAM" id="MobiDB-lite"/>
    </source>
</evidence>
<keyword evidence="5" id="KW-1185">Reference proteome</keyword>
<protein>
    <recommendedName>
        <fullName evidence="3">SCP domain-containing protein</fullName>
    </recommendedName>
</protein>